<evidence type="ECO:0000313" key="2">
    <source>
        <dbReference type="Proteomes" id="UP001259572"/>
    </source>
</evidence>
<keyword evidence="2" id="KW-1185">Reference proteome</keyword>
<sequence length="43" mass="4789">MNMQLATTDDRNPLHAAVALRAPVVANWWRWLDSDAEGAPCPQ</sequence>
<gene>
    <name evidence="1" type="ORF">RQX22_00125</name>
</gene>
<reference evidence="1 2" key="1">
    <citation type="submission" date="2023-05" db="EMBL/GenBank/DDBJ databases">
        <authorList>
            <person name="Guo Y."/>
        </authorList>
    </citation>
    <scope>NUCLEOTIDE SEQUENCE [LARGE SCALE GENOMIC DNA]</scope>
    <source>
        <strain evidence="1 2">GR2756</strain>
    </source>
</reference>
<organism evidence="1 2">
    <name type="scientific">Sphingosinicella rhizophila</name>
    <dbReference type="NCBI Taxonomy" id="3050082"/>
    <lineage>
        <taxon>Bacteria</taxon>
        <taxon>Pseudomonadati</taxon>
        <taxon>Pseudomonadota</taxon>
        <taxon>Alphaproteobacteria</taxon>
        <taxon>Sphingomonadales</taxon>
        <taxon>Sphingosinicellaceae</taxon>
        <taxon>Sphingosinicella</taxon>
    </lineage>
</organism>
<protein>
    <submittedName>
        <fullName evidence="1">Uncharacterized protein</fullName>
    </submittedName>
</protein>
<name>A0ABU3Q311_9SPHN</name>
<dbReference type="RefSeq" id="WP_315722511.1">
    <property type="nucleotide sequence ID" value="NZ_JAVUPU010000001.1"/>
</dbReference>
<evidence type="ECO:0000313" key="1">
    <source>
        <dbReference type="EMBL" id="MDT9597355.1"/>
    </source>
</evidence>
<proteinExistence type="predicted"/>
<dbReference type="EMBL" id="JAVUPU010000001">
    <property type="protein sequence ID" value="MDT9597355.1"/>
    <property type="molecule type" value="Genomic_DNA"/>
</dbReference>
<dbReference type="Proteomes" id="UP001259572">
    <property type="component" value="Unassembled WGS sequence"/>
</dbReference>
<comment type="caution">
    <text evidence="1">The sequence shown here is derived from an EMBL/GenBank/DDBJ whole genome shotgun (WGS) entry which is preliminary data.</text>
</comment>
<accession>A0ABU3Q311</accession>